<dbReference type="EMBL" id="BGZK01000447">
    <property type="protein sequence ID" value="GBP44142.1"/>
    <property type="molecule type" value="Genomic_DNA"/>
</dbReference>
<gene>
    <name evidence="2" type="ORF">EVAR_81464_1</name>
</gene>
<sequence>MRIGSAGASLKAGPVETTPSEDYQFEEVYEGGAERGRGRTRSAPCPGDRGRWRPQICGGPATKARGLDSLIWNKRIASEVAGLNLTQRLRPHA</sequence>
<proteinExistence type="predicted"/>
<comment type="caution">
    <text evidence="2">The sequence shown here is derived from an EMBL/GenBank/DDBJ whole genome shotgun (WGS) entry which is preliminary data.</text>
</comment>
<feature type="region of interest" description="Disordered" evidence="1">
    <location>
        <begin position="1"/>
        <end position="57"/>
    </location>
</feature>
<accession>A0A4C1W0R2</accession>
<evidence type="ECO:0000313" key="3">
    <source>
        <dbReference type="Proteomes" id="UP000299102"/>
    </source>
</evidence>
<dbReference type="Proteomes" id="UP000299102">
    <property type="component" value="Unassembled WGS sequence"/>
</dbReference>
<evidence type="ECO:0000256" key="1">
    <source>
        <dbReference type="SAM" id="MobiDB-lite"/>
    </source>
</evidence>
<dbReference type="AlphaFoldDB" id="A0A4C1W0R2"/>
<organism evidence="2 3">
    <name type="scientific">Eumeta variegata</name>
    <name type="common">Bagworm moth</name>
    <name type="synonym">Eumeta japonica</name>
    <dbReference type="NCBI Taxonomy" id="151549"/>
    <lineage>
        <taxon>Eukaryota</taxon>
        <taxon>Metazoa</taxon>
        <taxon>Ecdysozoa</taxon>
        <taxon>Arthropoda</taxon>
        <taxon>Hexapoda</taxon>
        <taxon>Insecta</taxon>
        <taxon>Pterygota</taxon>
        <taxon>Neoptera</taxon>
        <taxon>Endopterygota</taxon>
        <taxon>Lepidoptera</taxon>
        <taxon>Glossata</taxon>
        <taxon>Ditrysia</taxon>
        <taxon>Tineoidea</taxon>
        <taxon>Psychidae</taxon>
        <taxon>Oiketicinae</taxon>
        <taxon>Eumeta</taxon>
    </lineage>
</organism>
<evidence type="ECO:0000313" key="2">
    <source>
        <dbReference type="EMBL" id="GBP44142.1"/>
    </source>
</evidence>
<reference evidence="2 3" key="1">
    <citation type="journal article" date="2019" name="Commun. Biol.">
        <title>The bagworm genome reveals a unique fibroin gene that provides high tensile strength.</title>
        <authorList>
            <person name="Kono N."/>
            <person name="Nakamura H."/>
            <person name="Ohtoshi R."/>
            <person name="Tomita M."/>
            <person name="Numata K."/>
            <person name="Arakawa K."/>
        </authorList>
    </citation>
    <scope>NUCLEOTIDE SEQUENCE [LARGE SCALE GENOMIC DNA]</scope>
</reference>
<keyword evidence="3" id="KW-1185">Reference proteome</keyword>
<protein>
    <submittedName>
        <fullName evidence="2">Uncharacterized protein</fullName>
    </submittedName>
</protein>
<name>A0A4C1W0R2_EUMVA</name>